<feature type="transmembrane region" description="Helical" evidence="1">
    <location>
        <begin position="88"/>
        <end position="121"/>
    </location>
</feature>
<keyword evidence="3" id="KW-1185">Reference proteome</keyword>
<evidence type="ECO:0000256" key="1">
    <source>
        <dbReference type="SAM" id="Phobius"/>
    </source>
</evidence>
<feature type="transmembrane region" description="Helical" evidence="1">
    <location>
        <begin position="161"/>
        <end position="180"/>
    </location>
</feature>
<dbReference type="EMBL" id="JAMQOL010000006">
    <property type="protein sequence ID" value="MCM4076804.1"/>
    <property type="molecule type" value="Genomic_DNA"/>
</dbReference>
<keyword evidence="1" id="KW-0812">Transmembrane</keyword>
<proteinExistence type="predicted"/>
<feature type="transmembrane region" description="Helical" evidence="1">
    <location>
        <begin position="29"/>
        <end position="48"/>
    </location>
</feature>
<dbReference type="RefSeq" id="WP_251796688.1">
    <property type="nucleotide sequence ID" value="NZ_JAMQOL010000006.1"/>
</dbReference>
<keyword evidence="1" id="KW-1133">Transmembrane helix</keyword>
<reference evidence="2 3" key="1">
    <citation type="submission" date="2022-06" db="EMBL/GenBank/DDBJ databases">
        <title>Actinoplanes abujensis sp. nov., isolated from Nigerian arid soil.</title>
        <authorList>
            <person name="Ding P."/>
        </authorList>
    </citation>
    <scope>NUCLEOTIDE SEQUENCE [LARGE SCALE GENOMIC DNA]</scope>
    <source>
        <strain evidence="3">TRM88002</strain>
    </source>
</reference>
<keyword evidence="1" id="KW-0472">Membrane</keyword>
<feature type="transmembrane region" description="Helical" evidence="1">
    <location>
        <begin position="200"/>
        <end position="219"/>
    </location>
</feature>
<sequence>MPALAVPAFALTWWAACYLVGRDPARPAALRAAAALLAYAVGVALWTVDPDGTATQVLLCVPALLWAGAAVALLPASVPERRQIDLGWMLLGSLFLVMAILLPPVGRLVVLAPLMGGLFLLRRFRDQVRPPMLTAALAVAASLYGLALAALLLPVELGSSGLVVAAIGLDLLILGFLVAVSDAFEVGERLRPDLIRSATAAVIATVLVGGPAAVTMIAAGDEPVLTYLQFAVLAVVMTVTGLGGAVLRGLDLLAFRGDDRLRRNRSALLQLAEALPRHQSHRNLPATDEADFLRYARQALDNYGNLGRLMRSPLTDLPAVDRRLTGRALDQPLERATELRAVLRASVDSLRPAGPFETGDDWRHYNALHFCAVLGLNPYARNMRTDGLELEARQAVDWMRRYVPRGTLRRWHNEAADLVAARLWAELTSPDARGVARPRGNRTAPTRST</sequence>
<accession>A0ABT0XUL6</accession>
<gene>
    <name evidence="2" type="ORF">LXN57_04395</name>
</gene>
<comment type="caution">
    <text evidence="2">The sequence shown here is derived from an EMBL/GenBank/DDBJ whole genome shotgun (WGS) entry which is preliminary data.</text>
</comment>
<evidence type="ECO:0000313" key="3">
    <source>
        <dbReference type="Proteomes" id="UP001523216"/>
    </source>
</evidence>
<evidence type="ECO:0008006" key="4">
    <source>
        <dbReference type="Google" id="ProtNLM"/>
    </source>
</evidence>
<protein>
    <recommendedName>
        <fullName evidence="4">FUSC family protein</fullName>
    </recommendedName>
</protein>
<evidence type="ECO:0000313" key="2">
    <source>
        <dbReference type="EMBL" id="MCM4076804.1"/>
    </source>
</evidence>
<feature type="transmembrane region" description="Helical" evidence="1">
    <location>
        <begin position="133"/>
        <end position="155"/>
    </location>
</feature>
<name>A0ABT0XUL6_9ACTN</name>
<dbReference type="Proteomes" id="UP001523216">
    <property type="component" value="Unassembled WGS sequence"/>
</dbReference>
<organism evidence="2 3">
    <name type="scientific">Paractinoplanes hotanensis</name>
    <dbReference type="NCBI Taxonomy" id="2906497"/>
    <lineage>
        <taxon>Bacteria</taxon>
        <taxon>Bacillati</taxon>
        <taxon>Actinomycetota</taxon>
        <taxon>Actinomycetes</taxon>
        <taxon>Micromonosporales</taxon>
        <taxon>Micromonosporaceae</taxon>
        <taxon>Paractinoplanes</taxon>
    </lineage>
</organism>
<feature type="transmembrane region" description="Helical" evidence="1">
    <location>
        <begin position="231"/>
        <end position="255"/>
    </location>
</feature>
<feature type="transmembrane region" description="Helical" evidence="1">
    <location>
        <begin position="57"/>
        <end position="76"/>
    </location>
</feature>